<dbReference type="PANTHER" id="PTHR43252:SF4">
    <property type="entry name" value="TRANSCRIPTIONAL REGULATORY PROTEIN"/>
    <property type="match status" value="1"/>
</dbReference>
<dbReference type="EMBL" id="MSIE01000013">
    <property type="protein sequence ID" value="OLF17880.1"/>
    <property type="molecule type" value="Genomic_DNA"/>
</dbReference>
<feature type="domain" description="Transcription regulator PadR C-terminal" evidence="2">
    <location>
        <begin position="94"/>
        <end position="168"/>
    </location>
</feature>
<dbReference type="InterPro" id="IPR036390">
    <property type="entry name" value="WH_DNA-bd_sf"/>
</dbReference>
<dbReference type="AlphaFoldDB" id="A0A1Q8CU52"/>
<dbReference type="SUPFAM" id="SSF46785">
    <property type="entry name" value="Winged helix' DNA-binding domain"/>
    <property type="match status" value="1"/>
</dbReference>
<organism evidence="3 4">
    <name type="scientific">Actinophytocola xanthii</name>
    <dbReference type="NCBI Taxonomy" id="1912961"/>
    <lineage>
        <taxon>Bacteria</taxon>
        <taxon>Bacillati</taxon>
        <taxon>Actinomycetota</taxon>
        <taxon>Actinomycetes</taxon>
        <taxon>Pseudonocardiales</taxon>
        <taxon>Pseudonocardiaceae</taxon>
    </lineage>
</organism>
<dbReference type="PANTHER" id="PTHR43252">
    <property type="entry name" value="TRANSCRIPTIONAL REGULATOR YQJI"/>
    <property type="match status" value="1"/>
</dbReference>
<dbReference type="Proteomes" id="UP000185596">
    <property type="component" value="Unassembled WGS sequence"/>
</dbReference>
<keyword evidence="4" id="KW-1185">Reference proteome</keyword>
<reference evidence="3 4" key="1">
    <citation type="submission" date="2016-12" db="EMBL/GenBank/DDBJ databases">
        <title>The draft genome sequence of Actinophytocola sp. 11-183.</title>
        <authorList>
            <person name="Wang W."/>
            <person name="Yuan L."/>
        </authorList>
    </citation>
    <scope>NUCLEOTIDE SEQUENCE [LARGE SCALE GENOMIC DNA]</scope>
    <source>
        <strain evidence="3 4">11-183</strain>
    </source>
</reference>
<sequence length="174" mass="19250">MARALNATAAALLGLLHHGPMTGWDLVSTAAERIGNFWTLTQSQVYRELTRMTETGLVTVGDPGPRDRKPYTITDAGRAAFAGWIDQEPAREQVRVPLLLTIQFADHLPPDRLREIIASQRAAHAQRLAEYRAAEKLLVGAPGQATRLATLRFGIHHERAALRWFDELPGLIEG</sequence>
<dbReference type="InterPro" id="IPR005149">
    <property type="entry name" value="Tscrpt_reg_PadR_N"/>
</dbReference>
<dbReference type="Gene3D" id="1.10.10.10">
    <property type="entry name" value="Winged helix-like DNA-binding domain superfamily/Winged helix DNA-binding domain"/>
    <property type="match status" value="1"/>
</dbReference>
<dbReference type="RefSeq" id="WP_075125075.1">
    <property type="nucleotide sequence ID" value="NZ_MSIE01000013.1"/>
</dbReference>
<dbReference type="InterPro" id="IPR018309">
    <property type="entry name" value="Tscrpt_reg_PadR_C"/>
</dbReference>
<comment type="caution">
    <text evidence="3">The sequence shown here is derived from an EMBL/GenBank/DDBJ whole genome shotgun (WGS) entry which is preliminary data.</text>
</comment>
<name>A0A1Q8CU52_9PSEU</name>
<dbReference type="STRING" id="1912961.BU204_08690"/>
<dbReference type="Pfam" id="PF03551">
    <property type="entry name" value="PadR"/>
    <property type="match status" value="1"/>
</dbReference>
<evidence type="ECO:0000313" key="3">
    <source>
        <dbReference type="EMBL" id="OLF17880.1"/>
    </source>
</evidence>
<evidence type="ECO:0000259" key="1">
    <source>
        <dbReference type="Pfam" id="PF03551"/>
    </source>
</evidence>
<feature type="domain" description="Transcription regulator PadR N-terminal" evidence="1">
    <location>
        <begin position="12"/>
        <end position="82"/>
    </location>
</feature>
<protein>
    <submittedName>
        <fullName evidence="3">PadR family transcriptional regulator</fullName>
    </submittedName>
</protein>
<proteinExistence type="predicted"/>
<dbReference type="Pfam" id="PF10400">
    <property type="entry name" value="Vir_act_alpha_C"/>
    <property type="match status" value="1"/>
</dbReference>
<accession>A0A1Q8CU52</accession>
<gene>
    <name evidence="3" type="ORF">BU204_08690</name>
</gene>
<evidence type="ECO:0000313" key="4">
    <source>
        <dbReference type="Proteomes" id="UP000185596"/>
    </source>
</evidence>
<evidence type="ECO:0000259" key="2">
    <source>
        <dbReference type="Pfam" id="PF10400"/>
    </source>
</evidence>
<dbReference type="Gene3D" id="6.10.140.190">
    <property type="match status" value="1"/>
</dbReference>
<dbReference type="InterPro" id="IPR036388">
    <property type="entry name" value="WH-like_DNA-bd_sf"/>
</dbReference>
<dbReference type="OrthoDB" id="3186544at2"/>